<keyword evidence="2" id="KW-0808">Transferase</keyword>
<dbReference type="PANTHER" id="PTHR24349">
    <property type="entry name" value="SERINE/THREONINE-PROTEIN KINASE"/>
    <property type="match status" value="1"/>
</dbReference>
<dbReference type="SMART" id="SM00054">
    <property type="entry name" value="EFh"/>
    <property type="match status" value="3"/>
</dbReference>
<keyword evidence="4 8" id="KW-0547">Nucleotide-binding</keyword>
<dbReference type="PROSITE" id="PS00107">
    <property type="entry name" value="PROTEIN_KINASE_ATP"/>
    <property type="match status" value="1"/>
</dbReference>
<dbReference type="Gene3D" id="1.10.238.10">
    <property type="entry name" value="EF-hand"/>
    <property type="match status" value="2"/>
</dbReference>
<dbReference type="AlphaFoldDB" id="A0AAE0LJ24"/>
<protein>
    <recommendedName>
        <fullName evidence="13">Calmodulin</fullName>
    </recommendedName>
</protein>
<dbReference type="GO" id="GO:0005509">
    <property type="term" value="F:calcium ion binding"/>
    <property type="evidence" value="ECO:0007669"/>
    <property type="project" value="InterPro"/>
</dbReference>
<evidence type="ECO:0000256" key="5">
    <source>
        <dbReference type="ARBA" id="ARBA00022777"/>
    </source>
</evidence>
<dbReference type="FunFam" id="3.30.200.20:FF:000315">
    <property type="entry name" value="Calcium-dependent protein kinase 3"/>
    <property type="match status" value="1"/>
</dbReference>
<keyword evidence="12" id="KW-1185">Reference proteome</keyword>
<accession>A0AAE0LJ24</accession>
<feature type="binding site" evidence="8">
    <location>
        <position position="64"/>
    </location>
    <ligand>
        <name>ATP</name>
        <dbReference type="ChEBI" id="CHEBI:30616"/>
    </ligand>
</feature>
<keyword evidence="7 8" id="KW-0067">ATP-binding</keyword>
<dbReference type="PROSITE" id="PS50011">
    <property type="entry name" value="PROTEIN_KINASE_DOM"/>
    <property type="match status" value="1"/>
</dbReference>
<reference evidence="11 12" key="1">
    <citation type="journal article" date="2015" name="Genome Biol. Evol.">
        <title>Comparative Genomics of a Bacterivorous Green Alga Reveals Evolutionary Causalities and Consequences of Phago-Mixotrophic Mode of Nutrition.</title>
        <authorList>
            <person name="Burns J.A."/>
            <person name="Paasch A."/>
            <person name="Narechania A."/>
            <person name="Kim E."/>
        </authorList>
    </citation>
    <scope>NUCLEOTIDE SEQUENCE [LARGE SCALE GENOMIC DNA]</scope>
    <source>
        <strain evidence="11 12">PLY_AMNH</strain>
    </source>
</reference>
<keyword evidence="6" id="KW-0106">Calcium</keyword>
<organism evidence="11 12">
    <name type="scientific">Cymbomonas tetramitiformis</name>
    <dbReference type="NCBI Taxonomy" id="36881"/>
    <lineage>
        <taxon>Eukaryota</taxon>
        <taxon>Viridiplantae</taxon>
        <taxon>Chlorophyta</taxon>
        <taxon>Pyramimonadophyceae</taxon>
        <taxon>Pyramimonadales</taxon>
        <taxon>Pyramimonadaceae</taxon>
        <taxon>Cymbomonas</taxon>
    </lineage>
</organism>
<gene>
    <name evidence="11" type="ORF">CYMTET_5779</name>
</gene>
<evidence type="ECO:0000256" key="4">
    <source>
        <dbReference type="ARBA" id="ARBA00022741"/>
    </source>
</evidence>
<dbReference type="InterPro" id="IPR018247">
    <property type="entry name" value="EF_Hand_1_Ca_BS"/>
</dbReference>
<feature type="domain" description="EF-hand" evidence="10">
    <location>
        <begin position="330"/>
        <end position="365"/>
    </location>
</feature>
<dbReference type="Pfam" id="PF00069">
    <property type="entry name" value="Pkinase"/>
    <property type="match status" value="1"/>
</dbReference>
<keyword evidence="5" id="KW-0418">Kinase</keyword>
<dbReference type="InterPro" id="IPR002048">
    <property type="entry name" value="EF_hand_dom"/>
</dbReference>
<name>A0AAE0LJ24_9CHLO</name>
<evidence type="ECO:0000256" key="3">
    <source>
        <dbReference type="ARBA" id="ARBA00022737"/>
    </source>
</evidence>
<evidence type="ECO:0000256" key="1">
    <source>
        <dbReference type="ARBA" id="ARBA00022527"/>
    </source>
</evidence>
<feature type="domain" description="Protein kinase" evidence="9">
    <location>
        <begin position="35"/>
        <end position="286"/>
    </location>
</feature>
<evidence type="ECO:0000259" key="10">
    <source>
        <dbReference type="PROSITE" id="PS50222"/>
    </source>
</evidence>
<dbReference type="CDD" id="cd05117">
    <property type="entry name" value="STKc_CAMK"/>
    <property type="match status" value="1"/>
</dbReference>
<dbReference type="Proteomes" id="UP001190700">
    <property type="component" value="Unassembled WGS sequence"/>
</dbReference>
<dbReference type="InterPro" id="IPR011009">
    <property type="entry name" value="Kinase-like_dom_sf"/>
</dbReference>
<dbReference type="SMART" id="SM00220">
    <property type="entry name" value="S_TKc"/>
    <property type="match status" value="1"/>
</dbReference>
<dbReference type="InterPro" id="IPR008271">
    <property type="entry name" value="Ser/Thr_kinase_AS"/>
</dbReference>
<dbReference type="PROSITE" id="PS50222">
    <property type="entry name" value="EF_HAND_2"/>
    <property type="match status" value="2"/>
</dbReference>
<proteinExistence type="predicted"/>
<comment type="caution">
    <text evidence="11">The sequence shown here is derived from an EMBL/GenBank/DDBJ whole genome shotgun (WGS) entry which is preliminary data.</text>
</comment>
<dbReference type="PROSITE" id="PS00018">
    <property type="entry name" value="EF_HAND_1"/>
    <property type="match status" value="1"/>
</dbReference>
<evidence type="ECO:0000256" key="7">
    <source>
        <dbReference type="ARBA" id="ARBA00022840"/>
    </source>
</evidence>
<evidence type="ECO:0000313" key="11">
    <source>
        <dbReference type="EMBL" id="KAK3286670.1"/>
    </source>
</evidence>
<dbReference type="Gene3D" id="1.10.510.10">
    <property type="entry name" value="Transferase(Phosphotransferase) domain 1"/>
    <property type="match status" value="1"/>
</dbReference>
<dbReference type="EMBL" id="LGRX02001209">
    <property type="protein sequence ID" value="KAK3286670.1"/>
    <property type="molecule type" value="Genomic_DNA"/>
</dbReference>
<dbReference type="InterPro" id="IPR011992">
    <property type="entry name" value="EF-hand-dom_pair"/>
</dbReference>
<keyword evidence="1" id="KW-0723">Serine/threonine-protein kinase</keyword>
<evidence type="ECO:0000313" key="12">
    <source>
        <dbReference type="Proteomes" id="UP001190700"/>
    </source>
</evidence>
<evidence type="ECO:0000256" key="2">
    <source>
        <dbReference type="ARBA" id="ARBA00022679"/>
    </source>
</evidence>
<keyword evidence="3" id="KW-0677">Repeat</keyword>
<dbReference type="InterPro" id="IPR050205">
    <property type="entry name" value="CDPK_Ser/Thr_kinases"/>
</dbReference>
<dbReference type="PROSITE" id="PS00108">
    <property type="entry name" value="PROTEIN_KINASE_ST"/>
    <property type="match status" value="1"/>
</dbReference>
<feature type="domain" description="EF-hand" evidence="10">
    <location>
        <begin position="439"/>
        <end position="474"/>
    </location>
</feature>
<dbReference type="GO" id="GO:0004674">
    <property type="term" value="F:protein serine/threonine kinase activity"/>
    <property type="evidence" value="ECO:0007669"/>
    <property type="project" value="UniProtKB-KW"/>
</dbReference>
<dbReference type="Gene3D" id="3.30.200.20">
    <property type="entry name" value="Phosphorylase Kinase, domain 1"/>
    <property type="match status" value="1"/>
</dbReference>
<dbReference type="InterPro" id="IPR017441">
    <property type="entry name" value="Protein_kinase_ATP_BS"/>
</dbReference>
<evidence type="ECO:0000256" key="6">
    <source>
        <dbReference type="ARBA" id="ARBA00022837"/>
    </source>
</evidence>
<dbReference type="InterPro" id="IPR000719">
    <property type="entry name" value="Prot_kinase_dom"/>
</dbReference>
<evidence type="ECO:0000259" key="9">
    <source>
        <dbReference type="PROSITE" id="PS50011"/>
    </source>
</evidence>
<dbReference type="SUPFAM" id="SSF47473">
    <property type="entry name" value="EF-hand"/>
    <property type="match status" value="1"/>
</dbReference>
<evidence type="ECO:0008006" key="13">
    <source>
        <dbReference type="Google" id="ProtNLM"/>
    </source>
</evidence>
<dbReference type="Pfam" id="PF13499">
    <property type="entry name" value="EF-hand_7"/>
    <property type="match status" value="2"/>
</dbReference>
<sequence length="502" mass="56905">MGCGSSTDAPQASQIASNVNVIIVKKKAVEEEYDIKGDEVLGEGTFATVANCTLKTTGEERAVKIIHKSRVNDVDDFRNELRIMRVLDHPHLMACYEVFETKTQLKFILEKLDGGSLLKRLPYSELNAQQVIIQICKGLAYLHDQKIMHRDLKCENIMFVKDDLSDFTIKLIDFGLSKKFKRGSTLHDFVGTPYTLAPEVMLEDYNEKADMWSLGVITYIMLTNRRPFPALDDSLYDQIDSCEYDIDGPWNSLKLSDNSKEFVKSLLTRDPKARPSAHDALKMPFLTTKHLERTNTNFDSLYSDMVAFSKYSELKKVGLMILAHQSKGLESMKNLRDAFEEIDKESTGVLSVQDFIGILEEHCTEESRDTMREVIADVYKQIDVNKANAISYTEFLASTLASYTALQENQLTQVFENLDRSGTGYITQADLSTVLGKQFSRKEIIKIVSQVDKNGDGKVDYSEFMALFREHIEEAGICQKVSSPNIKKEGIRESRASLFRES</sequence>
<dbReference type="SUPFAM" id="SSF56112">
    <property type="entry name" value="Protein kinase-like (PK-like)"/>
    <property type="match status" value="1"/>
</dbReference>
<evidence type="ECO:0000256" key="8">
    <source>
        <dbReference type="PROSITE-ProRule" id="PRU10141"/>
    </source>
</evidence>
<dbReference type="CDD" id="cd00051">
    <property type="entry name" value="EFh"/>
    <property type="match status" value="1"/>
</dbReference>
<dbReference type="FunFam" id="1.10.238.10:FF:000003">
    <property type="entry name" value="Calmodulin A"/>
    <property type="match status" value="1"/>
</dbReference>
<dbReference type="GO" id="GO:0005524">
    <property type="term" value="F:ATP binding"/>
    <property type="evidence" value="ECO:0007669"/>
    <property type="project" value="UniProtKB-UniRule"/>
</dbReference>